<proteinExistence type="predicted"/>
<evidence type="ECO:0000313" key="1">
    <source>
        <dbReference type="EMBL" id="TFK73053.1"/>
    </source>
</evidence>
<dbReference type="EMBL" id="ML208279">
    <property type="protein sequence ID" value="TFK73053.1"/>
    <property type="molecule type" value="Genomic_DNA"/>
</dbReference>
<dbReference type="Proteomes" id="UP000308600">
    <property type="component" value="Unassembled WGS sequence"/>
</dbReference>
<reference evidence="1 2" key="1">
    <citation type="journal article" date="2019" name="Nat. Ecol. Evol.">
        <title>Megaphylogeny resolves global patterns of mushroom evolution.</title>
        <authorList>
            <person name="Varga T."/>
            <person name="Krizsan K."/>
            <person name="Foldi C."/>
            <person name="Dima B."/>
            <person name="Sanchez-Garcia M."/>
            <person name="Sanchez-Ramirez S."/>
            <person name="Szollosi G.J."/>
            <person name="Szarkandi J.G."/>
            <person name="Papp V."/>
            <person name="Albert L."/>
            <person name="Andreopoulos W."/>
            <person name="Angelini C."/>
            <person name="Antonin V."/>
            <person name="Barry K.W."/>
            <person name="Bougher N.L."/>
            <person name="Buchanan P."/>
            <person name="Buyck B."/>
            <person name="Bense V."/>
            <person name="Catcheside P."/>
            <person name="Chovatia M."/>
            <person name="Cooper J."/>
            <person name="Damon W."/>
            <person name="Desjardin D."/>
            <person name="Finy P."/>
            <person name="Geml J."/>
            <person name="Haridas S."/>
            <person name="Hughes K."/>
            <person name="Justo A."/>
            <person name="Karasinski D."/>
            <person name="Kautmanova I."/>
            <person name="Kiss B."/>
            <person name="Kocsube S."/>
            <person name="Kotiranta H."/>
            <person name="LaButti K.M."/>
            <person name="Lechner B.E."/>
            <person name="Liimatainen K."/>
            <person name="Lipzen A."/>
            <person name="Lukacs Z."/>
            <person name="Mihaltcheva S."/>
            <person name="Morgado L.N."/>
            <person name="Niskanen T."/>
            <person name="Noordeloos M.E."/>
            <person name="Ohm R.A."/>
            <person name="Ortiz-Santana B."/>
            <person name="Ovrebo C."/>
            <person name="Racz N."/>
            <person name="Riley R."/>
            <person name="Savchenko A."/>
            <person name="Shiryaev A."/>
            <person name="Soop K."/>
            <person name="Spirin V."/>
            <person name="Szebenyi C."/>
            <person name="Tomsovsky M."/>
            <person name="Tulloss R.E."/>
            <person name="Uehling J."/>
            <person name="Grigoriev I.V."/>
            <person name="Vagvolgyi C."/>
            <person name="Papp T."/>
            <person name="Martin F.M."/>
            <person name="Miettinen O."/>
            <person name="Hibbett D.S."/>
            <person name="Nagy L.G."/>
        </authorList>
    </citation>
    <scope>NUCLEOTIDE SEQUENCE [LARGE SCALE GENOMIC DNA]</scope>
    <source>
        <strain evidence="1 2">NL-1719</strain>
    </source>
</reference>
<gene>
    <name evidence="1" type="ORF">BDN72DRAFT_835381</name>
</gene>
<accession>A0ACD3B4T3</accession>
<sequence>MVDTSFLPTLSPFDVERAIQLIQQAYAPSQPTITTSEDLRRLQQELFEIQKRPEAWGLVIPLLDHSDQNVQFFGAHTAQVKIARDWDSFPKDHAEALRDVMVQLAAHSTAIHRPKFILRKLFVALTSLALKLVPGSQTRWPDWILSCITSFSGRGATQEDIHDFLAIVAEEMSSADLIGQSKLQMQQSLMDATSMVAEAIQTSINPTKPLAPQELQSALKCFQAWLQIMELDLITPIIPMLIALLDPSAPDETCFLAASDSLQEIMSKSPLADGAGTRTLTEPLLLWLDAFGAQIVNSVLSSGDVTDIAHSLCKLLAAMGDHSSLYLAANLASPVMVTGSSPPILQGLAKSRAHLVQNYLKMMLAYTGMPGSYGVDEEESDITLGFWYLFQEALWSTDFDLGEEEVQDPGEKPLLNKENEAITIAKAAYTELVQVLRRKVTFPGAGSGWTKDQVDKFLVYRRDVGDTLINAYYVLRDDMLVYYVNDVAERLATRTEDQPWQDIEATLHCIMSIQEALEFEKSPHLARLFEPTILGKLPSAGLGRIRRTTLSLIGAYSSWFATQSDAESTTPLLMNVVGYVVSALTDPSLCLQAASALRNLCDANRKTLAPQIAAFAELHAGLERIPDSERSKVLQSISSVIQALPPEEEVSPVAAIISPIVQKLGDALRSSTTLPDEARATAILQLDILSGVAKGLTRTSDVNSTDDSPELQAELKKIEAARENPQIVKLRDDIYAAIRHIMELWSTDAEVSQALSDLFKSITSLPPDITLISLGGGPMIELVCLAVQRQLTATWLSLFAILTAQLNPPPAFINLSIKLGPSPEAEAIMRSALPLVLQCALGVLAQPGAMESNPDIVQEFFASMDRAAQDFTSAFYSLPDGALTTLLQCAVSSLGLQERYSLVAACTFLATLIHRSTVHSELIPARDQVMNDHGQAIVKAILWGFAGVAPRSAVNNLVDLLGAIVVRCEPRLVSSWINNVLLSPDFVESKATLQSKETFMKAILGTRSLKRIRDAANQFMLISRGLDGTSFGYTSLTM</sequence>
<keyword evidence="2" id="KW-1185">Reference proteome</keyword>
<name>A0ACD3B4T3_9AGAR</name>
<protein>
    <submittedName>
        <fullName evidence="1">ARM repeat-containing protein</fullName>
    </submittedName>
</protein>
<evidence type="ECO:0000313" key="2">
    <source>
        <dbReference type="Proteomes" id="UP000308600"/>
    </source>
</evidence>
<organism evidence="1 2">
    <name type="scientific">Pluteus cervinus</name>
    <dbReference type="NCBI Taxonomy" id="181527"/>
    <lineage>
        <taxon>Eukaryota</taxon>
        <taxon>Fungi</taxon>
        <taxon>Dikarya</taxon>
        <taxon>Basidiomycota</taxon>
        <taxon>Agaricomycotina</taxon>
        <taxon>Agaricomycetes</taxon>
        <taxon>Agaricomycetidae</taxon>
        <taxon>Agaricales</taxon>
        <taxon>Pluteineae</taxon>
        <taxon>Pluteaceae</taxon>
        <taxon>Pluteus</taxon>
    </lineage>
</organism>